<feature type="transmembrane region" description="Helical" evidence="6">
    <location>
        <begin position="160"/>
        <end position="180"/>
    </location>
</feature>
<organism evidence="7 8">
    <name type="scientific">Francisella halioticida</name>
    <dbReference type="NCBI Taxonomy" id="549298"/>
    <lineage>
        <taxon>Bacteria</taxon>
        <taxon>Pseudomonadati</taxon>
        <taxon>Pseudomonadota</taxon>
        <taxon>Gammaproteobacteria</taxon>
        <taxon>Thiotrichales</taxon>
        <taxon>Francisellaceae</taxon>
        <taxon>Francisella</taxon>
    </lineage>
</organism>
<evidence type="ECO:0000256" key="2">
    <source>
        <dbReference type="ARBA" id="ARBA00022448"/>
    </source>
</evidence>
<dbReference type="InterPro" id="IPR036259">
    <property type="entry name" value="MFS_trans_sf"/>
</dbReference>
<evidence type="ECO:0000256" key="1">
    <source>
        <dbReference type="ARBA" id="ARBA00004141"/>
    </source>
</evidence>
<sequence length="284" mass="32358">MGKFFSQGFLVILSGIVFSYTHNYFIAWQISLVVAAIAALCFAIYHFFVLPERPNSYKRQSADSLNPKEVVVKRIYQIYRSFFQIEGIWIGLIFIVLYKLGELLVSAIFPLFLIDTHSHGGMSLSNASVGFAYGTVVVPFTIIAGLLGGYLIYKKGLKFWLVPMVLIMNIPHGLFIILAHDPNLSYSTVLIFIIIEKFCFTFAVCAYVIFMMYLIRNSLYKTSHFAFFMGFVTLVQIPIRAVSGYIQEIVGYEWTFIFILLIIVPLLICVRFIKIDSNYGNKDA</sequence>
<keyword evidence="2" id="KW-0813">Transport</keyword>
<dbReference type="SUPFAM" id="SSF103473">
    <property type="entry name" value="MFS general substrate transporter"/>
    <property type="match status" value="1"/>
</dbReference>
<comment type="subcellular location">
    <subcellularLocation>
        <location evidence="1">Membrane</location>
        <topology evidence="1">Multi-pass membrane protein</topology>
    </subcellularLocation>
</comment>
<dbReference type="Proteomes" id="UP000249910">
    <property type="component" value="Chromosome"/>
</dbReference>
<reference evidence="7 8" key="1">
    <citation type="submission" date="2017-06" db="EMBL/GenBank/DDBJ databases">
        <title>Complete genome of Francisella halioticida.</title>
        <authorList>
            <person name="Sjodin A."/>
        </authorList>
    </citation>
    <scope>NUCLEOTIDE SEQUENCE [LARGE SCALE GENOMIC DNA]</scope>
    <source>
        <strain evidence="7 8">DSM 23729</strain>
    </source>
</reference>
<dbReference type="RefSeq" id="WP_088772573.1">
    <property type="nucleotide sequence ID" value="NZ_CP022132.1"/>
</dbReference>
<evidence type="ECO:0000256" key="6">
    <source>
        <dbReference type="SAM" id="Phobius"/>
    </source>
</evidence>
<evidence type="ECO:0008006" key="9">
    <source>
        <dbReference type="Google" id="ProtNLM"/>
    </source>
</evidence>
<gene>
    <name evidence="7" type="ORF">CDV26_06405</name>
</gene>
<evidence type="ECO:0000256" key="3">
    <source>
        <dbReference type="ARBA" id="ARBA00022692"/>
    </source>
</evidence>
<feature type="transmembrane region" description="Helical" evidence="6">
    <location>
        <begin position="131"/>
        <end position="153"/>
    </location>
</feature>
<keyword evidence="4 6" id="KW-1133">Transmembrane helix</keyword>
<keyword evidence="3 6" id="KW-0812">Transmembrane</keyword>
<feature type="transmembrane region" description="Helical" evidence="6">
    <location>
        <begin position="88"/>
        <end position="111"/>
    </location>
</feature>
<accession>A0ABM6LZL8</accession>
<protein>
    <recommendedName>
        <fullName evidence="9">MFS transporter</fullName>
    </recommendedName>
</protein>
<evidence type="ECO:0000256" key="4">
    <source>
        <dbReference type="ARBA" id="ARBA00022989"/>
    </source>
</evidence>
<feature type="transmembrane region" description="Helical" evidence="6">
    <location>
        <begin position="186"/>
        <end position="213"/>
    </location>
</feature>
<feature type="transmembrane region" description="Helical" evidence="6">
    <location>
        <begin position="225"/>
        <end position="246"/>
    </location>
</feature>
<dbReference type="PANTHER" id="PTHR12778:SF10">
    <property type="entry name" value="MAJOR FACILITATOR SUPERFAMILY DOMAIN-CONTAINING PROTEIN 3"/>
    <property type="match status" value="1"/>
</dbReference>
<feature type="transmembrane region" description="Helical" evidence="6">
    <location>
        <begin position="29"/>
        <end position="50"/>
    </location>
</feature>
<feature type="transmembrane region" description="Helical" evidence="6">
    <location>
        <begin position="252"/>
        <end position="273"/>
    </location>
</feature>
<evidence type="ECO:0000313" key="8">
    <source>
        <dbReference type="Proteomes" id="UP000249910"/>
    </source>
</evidence>
<dbReference type="Gene3D" id="1.20.1250.20">
    <property type="entry name" value="MFS general substrate transporter like domains"/>
    <property type="match status" value="1"/>
</dbReference>
<dbReference type="PANTHER" id="PTHR12778">
    <property type="entry name" value="SOLUTE CARRIER FAMILY 33 ACETYL-COA TRANSPORTER -RELATED"/>
    <property type="match status" value="1"/>
</dbReference>
<evidence type="ECO:0000256" key="5">
    <source>
        <dbReference type="ARBA" id="ARBA00023136"/>
    </source>
</evidence>
<evidence type="ECO:0000313" key="7">
    <source>
        <dbReference type="EMBL" id="ASG68066.1"/>
    </source>
</evidence>
<dbReference type="InterPro" id="IPR004752">
    <property type="entry name" value="AmpG_permease/AT-1"/>
</dbReference>
<keyword evidence="5 6" id="KW-0472">Membrane</keyword>
<keyword evidence="8" id="KW-1185">Reference proteome</keyword>
<proteinExistence type="predicted"/>
<name>A0ABM6LZL8_9GAMM</name>
<dbReference type="EMBL" id="CP022132">
    <property type="protein sequence ID" value="ASG68066.1"/>
    <property type="molecule type" value="Genomic_DNA"/>
</dbReference>